<evidence type="ECO:0000256" key="4">
    <source>
        <dbReference type="ARBA" id="ARBA00022729"/>
    </source>
</evidence>
<keyword evidence="6 8" id="KW-0472">Membrane</keyword>
<evidence type="ECO:0000256" key="2">
    <source>
        <dbReference type="ARBA" id="ARBA00006496"/>
    </source>
</evidence>
<evidence type="ECO:0000256" key="6">
    <source>
        <dbReference type="ARBA" id="ARBA00023136"/>
    </source>
</evidence>
<dbReference type="InterPro" id="IPR013517">
    <property type="entry name" value="FG-GAP"/>
</dbReference>
<evidence type="ECO:0000256" key="7">
    <source>
        <dbReference type="ARBA" id="ARBA00023180"/>
    </source>
</evidence>
<dbReference type="PANTHER" id="PTHR13412">
    <property type="entry name" value="T-CELL IMMUNOMODULATORY PROTEIN HOMOLOG"/>
    <property type="match status" value="1"/>
</dbReference>
<evidence type="ECO:0000313" key="11">
    <source>
        <dbReference type="EMBL" id="CAL1535280.1"/>
    </source>
</evidence>
<evidence type="ECO:0000256" key="8">
    <source>
        <dbReference type="SAM" id="Phobius"/>
    </source>
</evidence>
<evidence type="ECO:0000256" key="1">
    <source>
        <dbReference type="ARBA" id="ARBA00004479"/>
    </source>
</evidence>
<evidence type="ECO:0000259" key="10">
    <source>
        <dbReference type="Pfam" id="PF23122"/>
    </source>
</evidence>
<dbReference type="GO" id="GO:0005886">
    <property type="term" value="C:plasma membrane"/>
    <property type="evidence" value="ECO:0007669"/>
    <property type="project" value="TreeGrafter"/>
</dbReference>
<feature type="domain" description="T-cell immunomodulatory protein TIP C2" evidence="10">
    <location>
        <begin position="465"/>
        <end position="565"/>
    </location>
</feature>
<feature type="transmembrane region" description="Helical" evidence="8">
    <location>
        <begin position="571"/>
        <end position="593"/>
    </location>
</feature>
<keyword evidence="7" id="KW-0325">Glycoprotein</keyword>
<comment type="subcellular location">
    <subcellularLocation>
        <location evidence="1">Membrane</location>
        <topology evidence="1">Single-pass type I membrane protein</topology>
    </subcellularLocation>
</comment>
<accession>A0AAV2HMJ2</accession>
<dbReference type="InterPro" id="IPR028994">
    <property type="entry name" value="Integrin_alpha_N"/>
</dbReference>
<dbReference type="EMBL" id="CAXITT010000196">
    <property type="protein sequence ID" value="CAL1535280.1"/>
    <property type="molecule type" value="Genomic_DNA"/>
</dbReference>
<dbReference type="PANTHER" id="PTHR13412:SF0">
    <property type="entry name" value="T-CELL IMMUNOMODULATORY PROTEIN"/>
    <property type="match status" value="1"/>
</dbReference>
<dbReference type="Pfam" id="PF13517">
    <property type="entry name" value="FG-GAP_3"/>
    <property type="match status" value="1"/>
</dbReference>
<keyword evidence="3 8" id="KW-0812">Transmembrane</keyword>
<proteinExistence type="inferred from homology"/>
<dbReference type="Proteomes" id="UP001497497">
    <property type="component" value="Unassembled WGS sequence"/>
</dbReference>
<sequence length="617" mass="68194">MIKLTRTCKSLFQLLLYICYMVVFVDSSLSDVTSEVFDQQPTGFIAAFGDLDADKATDIFVISDDGISVYILEADIDIRRDGTKLNKKSFIDGKVTDTKIINIVPADFNGDSQMDVLVMRRSGTGETTVNIEIYDGKAKNKTGTPYLKLNETLRDQPAVIDADGDMMPDLFGETSDGKRALWTFPINGTYSVYYYPSGNGTALLPPLKMPQSSAFLDLDGDLFADLCAVTEVNQVVSYEFWLNKNGILTLTDNITAPEVLKVIGQASFVDLNGNHETNIVLPGCLDDACKEAAIFVWSHNKSSKNPTQGSWSQLDVNFKTDDRKTSFPISASPFDWLNLPITLRFGDFNLDGFPDAVAVLSDSKSPKNRSAFILYNEPCKINCQDFSRTLSIDYKQKLEKNTPVLVAFYDLMENGVLDVLLTEVKEDGTTVIRAIEQDFTGDASFLKVLVVSGLCLDNCPNNHSPYGVNQVGPTAKIVSTTPTGDDQICVSSQLSQSAYSSLQLPFMLFGLGQTPNFVDELEIGIQYPAGKNPRSHSWATIIPNSQVIVIPYPLDSPDSWKHELYVTPSRLVLLTGASLLGTCAFIAAIVGLLQWRERIEDKKEKLQEAQRFHFDAM</sequence>
<dbReference type="SUPFAM" id="SSF69318">
    <property type="entry name" value="Integrin alpha N-terminal domain"/>
    <property type="match status" value="1"/>
</dbReference>
<evidence type="ECO:0000256" key="9">
    <source>
        <dbReference type="SAM" id="SignalP"/>
    </source>
</evidence>
<evidence type="ECO:0000256" key="3">
    <source>
        <dbReference type="ARBA" id="ARBA00022692"/>
    </source>
</evidence>
<dbReference type="InterPro" id="IPR024881">
    <property type="entry name" value="Tip"/>
</dbReference>
<comment type="caution">
    <text evidence="11">The sequence shown here is derived from an EMBL/GenBank/DDBJ whole genome shotgun (WGS) entry which is preliminary data.</text>
</comment>
<name>A0AAV2HMJ2_LYMST</name>
<dbReference type="AlphaFoldDB" id="A0AAV2HMJ2"/>
<comment type="similarity">
    <text evidence="2">Belongs to the TIP family.</text>
</comment>
<dbReference type="Pfam" id="PF23122">
    <property type="entry name" value="C2_ITFG1"/>
    <property type="match status" value="1"/>
</dbReference>
<feature type="chain" id="PRO_5043483458" description="T-cell immunomodulatory protein TIP C2 domain-containing protein" evidence="9">
    <location>
        <begin position="28"/>
        <end position="617"/>
    </location>
</feature>
<evidence type="ECO:0000256" key="5">
    <source>
        <dbReference type="ARBA" id="ARBA00022989"/>
    </source>
</evidence>
<evidence type="ECO:0000313" key="12">
    <source>
        <dbReference type="Proteomes" id="UP001497497"/>
    </source>
</evidence>
<organism evidence="11 12">
    <name type="scientific">Lymnaea stagnalis</name>
    <name type="common">Great pond snail</name>
    <name type="synonym">Helix stagnalis</name>
    <dbReference type="NCBI Taxonomy" id="6523"/>
    <lineage>
        <taxon>Eukaryota</taxon>
        <taxon>Metazoa</taxon>
        <taxon>Spiralia</taxon>
        <taxon>Lophotrochozoa</taxon>
        <taxon>Mollusca</taxon>
        <taxon>Gastropoda</taxon>
        <taxon>Heterobranchia</taxon>
        <taxon>Euthyneura</taxon>
        <taxon>Panpulmonata</taxon>
        <taxon>Hygrophila</taxon>
        <taxon>Lymnaeoidea</taxon>
        <taxon>Lymnaeidae</taxon>
        <taxon>Lymnaea</taxon>
    </lineage>
</organism>
<feature type="signal peptide" evidence="9">
    <location>
        <begin position="1"/>
        <end position="27"/>
    </location>
</feature>
<dbReference type="InterPro" id="IPR057089">
    <property type="entry name" value="C2_TIP"/>
</dbReference>
<keyword evidence="12" id="KW-1185">Reference proteome</keyword>
<keyword evidence="5 8" id="KW-1133">Transmembrane helix</keyword>
<protein>
    <recommendedName>
        <fullName evidence="10">T-cell immunomodulatory protein TIP C2 domain-containing protein</fullName>
    </recommendedName>
</protein>
<gene>
    <name evidence="11" type="ORF">GSLYS_00009240001</name>
</gene>
<keyword evidence="4 9" id="KW-0732">Signal</keyword>
<reference evidence="11 12" key="1">
    <citation type="submission" date="2024-04" db="EMBL/GenBank/DDBJ databases">
        <authorList>
            <consortium name="Genoscope - CEA"/>
            <person name="William W."/>
        </authorList>
    </citation>
    <scope>NUCLEOTIDE SEQUENCE [LARGE SCALE GENOMIC DNA]</scope>
</reference>